<reference evidence="1" key="1">
    <citation type="journal article" date="2021" name="Environ. Microbiol.">
        <title>Gene family expansions and transcriptome signatures uncover fungal adaptations to wood decay.</title>
        <authorList>
            <person name="Hage H."/>
            <person name="Miyauchi S."/>
            <person name="Viragh M."/>
            <person name="Drula E."/>
            <person name="Min B."/>
            <person name="Chaduli D."/>
            <person name="Navarro D."/>
            <person name="Favel A."/>
            <person name="Norest M."/>
            <person name="Lesage-Meessen L."/>
            <person name="Balint B."/>
            <person name="Merenyi Z."/>
            <person name="de Eugenio L."/>
            <person name="Morin E."/>
            <person name="Martinez A.T."/>
            <person name="Baldrian P."/>
            <person name="Stursova M."/>
            <person name="Martinez M.J."/>
            <person name="Novotny C."/>
            <person name="Magnuson J.K."/>
            <person name="Spatafora J.W."/>
            <person name="Maurice S."/>
            <person name="Pangilinan J."/>
            <person name="Andreopoulos W."/>
            <person name="LaButti K."/>
            <person name="Hundley H."/>
            <person name="Na H."/>
            <person name="Kuo A."/>
            <person name="Barry K."/>
            <person name="Lipzen A."/>
            <person name="Henrissat B."/>
            <person name="Riley R."/>
            <person name="Ahrendt S."/>
            <person name="Nagy L.G."/>
            <person name="Grigoriev I.V."/>
            <person name="Martin F."/>
            <person name="Rosso M.N."/>
        </authorList>
    </citation>
    <scope>NUCLEOTIDE SEQUENCE</scope>
    <source>
        <strain evidence="1">CBS 384.51</strain>
    </source>
</reference>
<dbReference type="EMBL" id="MU274931">
    <property type="protein sequence ID" value="KAI0085388.1"/>
    <property type="molecule type" value="Genomic_DNA"/>
</dbReference>
<comment type="caution">
    <text evidence="1">The sequence shown here is derived from an EMBL/GenBank/DDBJ whole genome shotgun (WGS) entry which is preliminary data.</text>
</comment>
<proteinExistence type="predicted"/>
<accession>A0ACB8TTV6</accession>
<evidence type="ECO:0000313" key="1">
    <source>
        <dbReference type="EMBL" id="KAI0085388.1"/>
    </source>
</evidence>
<organism evidence="1 2">
    <name type="scientific">Irpex rosettiformis</name>
    <dbReference type="NCBI Taxonomy" id="378272"/>
    <lineage>
        <taxon>Eukaryota</taxon>
        <taxon>Fungi</taxon>
        <taxon>Dikarya</taxon>
        <taxon>Basidiomycota</taxon>
        <taxon>Agaricomycotina</taxon>
        <taxon>Agaricomycetes</taxon>
        <taxon>Polyporales</taxon>
        <taxon>Irpicaceae</taxon>
        <taxon>Irpex</taxon>
    </lineage>
</organism>
<protein>
    <submittedName>
        <fullName evidence="1">Uncharacterized protein</fullName>
    </submittedName>
</protein>
<keyword evidence="2" id="KW-1185">Reference proteome</keyword>
<dbReference type="Proteomes" id="UP001055072">
    <property type="component" value="Unassembled WGS sequence"/>
</dbReference>
<gene>
    <name evidence="1" type="ORF">BDY19DRAFT_896590</name>
</gene>
<evidence type="ECO:0000313" key="2">
    <source>
        <dbReference type="Proteomes" id="UP001055072"/>
    </source>
</evidence>
<sequence length="1027" mass="114429">MRSKAATQRLLSALVNAAHIFSSKRTLARYLSTCLCCIVVVVRPFSRLGGKYAFLVLVLKELVFSVQASLAQQLELTVLNILGAFLGIAVSTLAKFIAAMYPGDTATARATCAVFLVIISFFAGLLKSRLPRLQLSTRISCFVSTWILTNDIGNPARVLDASENFLWITLSAAVICIFSLLFIMSLLHWTSTNFEREMASAFSVIHRSLELGLSSTFPHPFDPPIDKCEYDNLRTELLQRSVRMNDSYSQAAFELRIGRLSLRCIRPLVGTVEHLRRELAWGMPLHRNTASQSHVHENVRRPPGFSRSVLTSPFPSAVDTPIPSALVSPMPSTFTSPMPSPGLLTRNIYTAALETPARTLGEALLHATKCIERTIILSFHQNDPPARLFSWTIRSSTKETDSMSSEEPKGVGVKAWTTSQLDALHDAESRLVIARDNAGGAIKEVFNVSLAEQREFGISARLPQDARNCSLAMIALLQMAHEIRLALQAAQRLAHKYDSSSPRLWFPRVSLAWLGIPPGSFISDDPNALISSASRDDMPDVNTDFGDGEFKQGLQEQVYRIDVRRSAAKDAILRLSRKTVVPDGTEKSSWTRGFRRSFWASRKALQLRIRVWRFMKAVRHSSHLKHAMKAAVGVAVLTFPAFCPAESAARKWFTSVHGQWATISYLWVLETNTGATWRTGYLRILGTCCGSLYAYITYVICGTNPYGLVAMITAADIPITWLITEKSLGPLAVPASIAVPPIVLARYIVGLDAGPVIILSLLRAGMISLGMITALLMNSLVFPRHSRVYFLFDTSRTLGLLTDLYLSLSHEIFNDRVAISRDSRHKALKVELEVRTALHRLSSLIVTMQSEFSLMPKPLRRYKRLVSLLQNMLDLLTGLRKVRENIPRKLTVTDVVKERRELMSCVCLALFACQHAFKAHEPLPQFLPSARHALEALNVQVQERIFSAQKDDIHALRLSLVSAFAEQEVLRNIVDTLEALLESTGSLFGTSAWLTHDKHWSKTTLNNADEGYGDHGWYSTLQWDEEA</sequence>
<name>A0ACB8TTV6_9APHY</name>